<dbReference type="PANTHER" id="PTHR41913:SF1">
    <property type="entry name" value="DUF1684 DOMAIN-CONTAINING PROTEIN"/>
    <property type="match status" value="1"/>
</dbReference>
<dbReference type="AlphaFoldDB" id="A0A846QW12"/>
<organism evidence="1 2">
    <name type="scientific">Saonia flava</name>
    <dbReference type="NCBI Taxonomy" id="523696"/>
    <lineage>
        <taxon>Bacteria</taxon>
        <taxon>Pseudomonadati</taxon>
        <taxon>Bacteroidota</taxon>
        <taxon>Flavobacteriia</taxon>
        <taxon>Flavobacteriales</taxon>
        <taxon>Flavobacteriaceae</taxon>
        <taxon>Saonia</taxon>
    </lineage>
</organism>
<gene>
    <name evidence="1" type="ORF">GGR42_003002</name>
</gene>
<evidence type="ECO:0000313" key="2">
    <source>
        <dbReference type="Proteomes" id="UP000590442"/>
    </source>
</evidence>
<dbReference type="PANTHER" id="PTHR41913">
    <property type="entry name" value="DUF1684 DOMAIN-CONTAINING PROTEIN"/>
    <property type="match status" value="1"/>
</dbReference>
<keyword evidence="2" id="KW-1185">Reference proteome</keyword>
<accession>A0A846QW12</accession>
<protein>
    <recommendedName>
        <fullName evidence="3">DUF1684 domain-containing protein</fullName>
    </recommendedName>
</protein>
<reference evidence="1 2" key="1">
    <citation type="submission" date="2020-03" db="EMBL/GenBank/DDBJ databases">
        <title>Genomic Encyclopedia of Type Strains, Phase IV (KMG-IV): sequencing the most valuable type-strain genomes for metagenomic binning, comparative biology and taxonomic classification.</title>
        <authorList>
            <person name="Goeker M."/>
        </authorList>
    </citation>
    <scope>NUCLEOTIDE SEQUENCE [LARGE SCALE GENOMIC DNA]</scope>
    <source>
        <strain evidence="1 2">DSM 29762</strain>
    </source>
</reference>
<dbReference type="Proteomes" id="UP000590442">
    <property type="component" value="Unassembled WGS sequence"/>
</dbReference>
<name>A0A846QW12_9FLAO</name>
<sequence>MKYFYLLVALAFLSCKDGRKYHDSSSLEDKEYQNGLLGDILQFQDELNSEYKNPDKSPLPDRHRKNFEGLSFFAPDTSYVVEAKFVRTPEAVPFLMPTTSGEKSEEVVYGIVHFSLNGKEHQLEIYQNKKLMLEERYRNYLFLPFMDDTNGEETYGGGRYIDLTIPEGNSIVIDFNKAYNPYCAYNKKYSCPLVPGVNTLDTRVLAGVKDFKRDKK</sequence>
<proteinExistence type="predicted"/>
<dbReference type="Pfam" id="PF07920">
    <property type="entry name" value="DUF1684"/>
    <property type="match status" value="1"/>
</dbReference>
<dbReference type="EMBL" id="JAATJJ010000002">
    <property type="protein sequence ID" value="NJB72511.1"/>
    <property type="molecule type" value="Genomic_DNA"/>
</dbReference>
<evidence type="ECO:0000313" key="1">
    <source>
        <dbReference type="EMBL" id="NJB72511.1"/>
    </source>
</evidence>
<dbReference type="InterPro" id="IPR012467">
    <property type="entry name" value="DUF1684"/>
</dbReference>
<dbReference type="RefSeq" id="WP_167965589.1">
    <property type="nucleotide sequence ID" value="NZ_JAATJJ010000002.1"/>
</dbReference>
<comment type="caution">
    <text evidence="1">The sequence shown here is derived from an EMBL/GenBank/DDBJ whole genome shotgun (WGS) entry which is preliminary data.</text>
</comment>
<evidence type="ECO:0008006" key="3">
    <source>
        <dbReference type="Google" id="ProtNLM"/>
    </source>
</evidence>
<dbReference type="PROSITE" id="PS51257">
    <property type="entry name" value="PROKAR_LIPOPROTEIN"/>
    <property type="match status" value="1"/>
</dbReference>